<dbReference type="STRING" id="1453498.LG45_05385"/>
<feature type="domain" description="NADH:quinone oxidoreductase/Mrp antiporter transmembrane" evidence="7">
    <location>
        <begin position="135"/>
        <end position="417"/>
    </location>
</feature>
<keyword evidence="4 6" id="KW-0472">Membrane</keyword>
<feature type="transmembrane region" description="Helical" evidence="6">
    <location>
        <begin position="332"/>
        <end position="354"/>
    </location>
</feature>
<feature type="transmembrane region" description="Helical" evidence="6">
    <location>
        <begin position="250"/>
        <end position="267"/>
    </location>
</feature>
<dbReference type="InterPro" id="IPR003945">
    <property type="entry name" value="NU5C-like"/>
</dbReference>
<dbReference type="RefSeq" id="WP_035125026.1">
    <property type="nucleotide sequence ID" value="NZ_JRHH01000002.1"/>
</dbReference>
<name>A0A095SXJ5_9FLAO</name>
<keyword evidence="2 5" id="KW-0812">Transmembrane</keyword>
<feature type="transmembrane region" description="Helical" evidence="6">
    <location>
        <begin position="509"/>
        <end position="528"/>
    </location>
</feature>
<dbReference type="InterPro" id="IPR018393">
    <property type="entry name" value="NADHpl_OxRdtase_5_subgr"/>
</dbReference>
<proteinExistence type="predicted"/>
<dbReference type="AlphaFoldDB" id="A0A095SXJ5"/>
<feature type="transmembrane region" description="Helical" evidence="6">
    <location>
        <begin position="609"/>
        <end position="629"/>
    </location>
</feature>
<dbReference type="PRINTS" id="PR01434">
    <property type="entry name" value="NADHDHGNASE5"/>
</dbReference>
<feature type="transmembrane region" description="Helical" evidence="6">
    <location>
        <begin position="117"/>
        <end position="135"/>
    </location>
</feature>
<keyword evidence="9" id="KW-0830">Ubiquinone</keyword>
<dbReference type="Proteomes" id="UP000029554">
    <property type="component" value="Unassembled WGS sequence"/>
</dbReference>
<feature type="transmembrane region" description="Helical" evidence="6">
    <location>
        <begin position="461"/>
        <end position="481"/>
    </location>
</feature>
<evidence type="ECO:0000313" key="9">
    <source>
        <dbReference type="EMBL" id="KGD69064.1"/>
    </source>
</evidence>
<dbReference type="OrthoDB" id="9807568at2"/>
<organism evidence="9 10">
    <name type="scientific">Flavobacterium aquatile LMG 4008 = ATCC 11947</name>
    <dbReference type="NCBI Taxonomy" id="1453498"/>
    <lineage>
        <taxon>Bacteria</taxon>
        <taxon>Pseudomonadati</taxon>
        <taxon>Bacteroidota</taxon>
        <taxon>Flavobacteriia</taxon>
        <taxon>Flavobacteriales</taxon>
        <taxon>Flavobacteriaceae</taxon>
        <taxon>Flavobacterium</taxon>
    </lineage>
</organism>
<dbReference type="GO" id="GO:0015990">
    <property type="term" value="P:electron transport coupled proton transport"/>
    <property type="evidence" value="ECO:0007669"/>
    <property type="project" value="TreeGrafter"/>
</dbReference>
<dbReference type="GO" id="GO:0008137">
    <property type="term" value="F:NADH dehydrogenase (ubiquinone) activity"/>
    <property type="evidence" value="ECO:0007669"/>
    <property type="project" value="InterPro"/>
</dbReference>
<dbReference type="EMBL" id="JRHH01000002">
    <property type="protein sequence ID" value="KGD69064.1"/>
    <property type="molecule type" value="Genomic_DNA"/>
</dbReference>
<feature type="transmembrane region" description="Helical" evidence="6">
    <location>
        <begin position="308"/>
        <end position="326"/>
    </location>
</feature>
<evidence type="ECO:0000256" key="3">
    <source>
        <dbReference type="ARBA" id="ARBA00022989"/>
    </source>
</evidence>
<comment type="subcellular location">
    <subcellularLocation>
        <location evidence="1">Endomembrane system</location>
        <topology evidence="1">Multi-pass membrane protein</topology>
    </subcellularLocation>
    <subcellularLocation>
        <location evidence="5">Membrane</location>
        <topology evidence="5">Multi-pass membrane protein</topology>
    </subcellularLocation>
</comment>
<dbReference type="eggNOG" id="COG1009">
    <property type="taxonomic scope" value="Bacteria"/>
</dbReference>
<dbReference type="Pfam" id="PF00361">
    <property type="entry name" value="Proton_antipo_M"/>
    <property type="match status" value="1"/>
</dbReference>
<dbReference type="GO" id="GO:0003954">
    <property type="term" value="F:NADH dehydrogenase activity"/>
    <property type="evidence" value="ECO:0007669"/>
    <property type="project" value="TreeGrafter"/>
</dbReference>
<dbReference type="InterPro" id="IPR001516">
    <property type="entry name" value="Proton_antipo_N"/>
</dbReference>
<feature type="transmembrane region" description="Helical" evidence="6">
    <location>
        <begin position="417"/>
        <end position="441"/>
    </location>
</feature>
<protein>
    <submittedName>
        <fullName evidence="9">NADH:ubiquinone oxidoreductase subunit L</fullName>
    </submittedName>
</protein>
<feature type="transmembrane region" description="Helical" evidence="6">
    <location>
        <begin position="211"/>
        <end position="229"/>
    </location>
</feature>
<feature type="transmembrane region" description="Helical" evidence="6">
    <location>
        <begin position="86"/>
        <end position="105"/>
    </location>
</feature>
<evidence type="ECO:0000256" key="4">
    <source>
        <dbReference type="ARBA" id="ARBA00023136"/>
    </source>
</evidence>
<accession>A0A095SXJ5</accession>
<feature type="transmembrane region" description="Helical" evidence="6">
    <location>
        <begin position="6"/>
        <end position="23"/>
    </location>
</feature>
<dbReference type="Gene3D" id="1.20.5.2700">
    <property type="match status" value="1"/>
</dbReference>
<feature type="transmembrane region" description="Helical" evidence="6">
    <location>
        <begin position="35"/>
        <end position="54"/>
    </location>
</feature>
<evidence type="ECO:0000313" key="10">
    <source>
        <dbReference type="Proteomes" id="UP000029554"/>
    </source>
</evidence>
<feature type="transmembrane region" description="Helical" evidence="6">
    <location>
        <begin position="279"/>
        <end position="301"/>
    </location>
</feature>
<gene>
    <name evidence="9" type="ORF">LG45_05385</name>
</gene>
<reference evidence="9 10" key="1">
    <citation type="submission" date="2014-09" db="EMBL/GenBank/DDBJ databases">
        <title>Whole Genome Shotgun of Flavobacterium aquatile LMG 4008.</title>
        <authorList>
            <person name="Gale A.N."/>
            <person name="Pipes S.E."/>
            <person name="Newman J.D."/>
        </authorList>
    </citation>
    <scope>NUCLEOTIDE SEQUENCE [LARGE SCALE GENOMIC DNA]</scope>
    <source>
        <strain evidence="9 10">LMG 4008</strain>
    </source>
</reference>
<dbReference type="InterPro" id="IPR001750">
    <property type="entry name" value="ND/Mrp_TM"/>
</dbReference>
<keyword evidence="10" id="KW-1185">Reference proteome</keyword>
<sequence>MENSLVLLLLLTPFVGFLFNVFFGKKISRNVSGTIGTIAVVVSFAMSIFFFMQLNQTGKVIQVKLFDWITVSNFKLDFGILLDQLSLLWLLFVTGIGSLIHLYSISYMHDDENLHKFFAYLNLFIFFMITLVIGSNLLVMFIGWEGVGLCSYLLIGFWHKNQDYNDAAKKAFIMNRIGDLGFLIGIFIIASLFTTLDFVELKEIVLGGTNSGNALLSVATLCLFIGATGKSAQLPLYTWLPDAMAGPTPVSALIHAATMVTAGIFMITRMNFLFDLTPYIQEIIAVVGALTALVAASIGLLQNDIKKVLAYSTVSQLGLMFLALGLGAYNVAVFHVITHAFFKACLFLGSGSVIHALHGEQDMRKMGGLRKVMPITFATMLISTLAISGIFPFAGFWSKDEILLVAFQNHHIAFAKVLWVVASIASIMTAFYMFRLMYLTFFREFRGTEEQKHHLHESPSLITFPLIVLAALATIGGAINLPGSNWLNHFLEPILVTKYEHHALGTQEYMLMAVALAGAIIGIGWAYSKYIKQAFVPKEDSAITGFSKTIYNKYYVDEFYTFLIVKPLNGLSNFFRTTLEPALGKVVYGFGTVANGLSNQGRKLQTGSIGLYLFAFVIGVCAIIIYLFLAQNIA</sequence>
<evidence type="ECO:0000259" key="8">
    <source>
        <dbReference type="Pfam" id="PF00662"/>
    </source>
</evidence>
<evidence type="ECO:0000256" key="1">
    <source>
        <dbReference type="ARBA" id="ARBA00004127"/>
    </source>
</evidence>
<dbReference type="PRINTS" id="PR01435">
    <property type="entry name" value="NPOXDRDTASE5"/>
</dbReference>
<dbReference type="NCBIfam" id="NF005141">
    <property type="entry name" value="PRK06590.1"/>
    <property type="match status" value="1"/>
</dbReference>
<dbReference type="Pfam" id="PF00662">
    <property type="entry name" value="Proton_antipo_N"/>
    <property type="match status" value="1"/>
</dbReference>
<dbReference type="PANTHER" id="PTHR42829">
    <property type="entry name" value="NADH-UBIQUINONE OXIDOREDUCTASE CHAIN 5"/>
    <property type="match status" value="1"/>
</dbReference>
<dbReference type="GO" id="GO:0012505">
    <property type="term" value="C:endomembrane system"/>
    <property type="evidence" value="ECO:0007669"/>
    <property type="project" value="UniProtKB-SubCell"/>
</dbReference>
<feature type="transmembrane region" description="Helical" evidence="6">
    <location>
        <begin position="141"/>
        <end position="159"/>
    </location>
</feature>
<comment type="caution">
    <text evidence="9">The sequence shown here is derived from an EMBL/GenBank/DDBJ whole genome shotgun (WGS) entry which is preliminary data.</text>
</comment>
<evidence type="ECO:0000256" key="6">
    <source>
        <dbReference type="SAM" id="Phobius"/>
    </source>
</evidence>
<dbReference type="PANTHER" id="PTHR42829:SF2">
    <property type="entry name" value="NADH-UBIQUINONE OXIDOREDUCTASE CHAIN 5"/>
    <property type="match status" value="1"/>
</dbReference>
<evidence type="ECO:0000256" key="2">
    <source>
        <dbReference type="ARBA" id="ARBA00022692"/>
    </source>
</evidence>
<dbReference type="GO" id="GO:0042773">
    <property type="term" value="P:ATP synthesis coupled electron transport"/>
    <property type="evidence" value="ECO:0007669"/>
    <property type="project" value="InterPro"/>
</dbReference>
<evidence type="ECO:0000259" key="7">
    <source>
        <dbReference type="Pfam" id="PF00361"/>
    </source>
</evidence>
<feature type="domain" description="NADH-Ubiquinone oxidoreductase (complex I) chain 5 N-terminal" evidence="8">
    <location>
        <begin position="68"/>
        <end position="118"/>
    </location>
</feature>
<keyword evidence="3 6" id="KW-1133">Transmembrane helix</keyword>
<feature type="transmembrane region" description="Helical" evidence="6">
    <location>
        <begin position="375"/>
        <end position="397"/>
    </location>
</feature>
<dbReference type="GO" id="GO:0016020">
    <property type="term" value="C:membrane"/>
    <property type="evidence" value="ECO:0007669"/>
    <property type="project" value="UniProtKB-SubCell"/>
</dbReference>
<dbReference type="NCBIfam" id="TIGR01974">
    <property type="entry name" value="NDH_I_L"/>
    <property type="match status" value="1"/>
</dbReference>
<evidence type="ECO:0000256" key="5">
    <source>
        <dbReference type="RuleBase" id="RU000320"/>
    </source>
</evidence>
<feature type="transmembrane region" description="Helical" evidence="6">
    <location>
        <begin position="180"/>
        <end position="199"/>
    </location>
</feature>